<proteinExistence type="predicted"/>
<dbReference type="Pfam" id="PF13231">
    <property type="entry name" value="PMT_2"/>
    <property type="match status" value="1"/>
</dbReference>
<organism evidence="3 4">
    <name type="scientific">Nemorincola caseinilytica</name>
    <dbReference type="NCBI Taxonomy" id="2054315"/>
    <lineage>
        <taxon>Bacteria</taxon>
        <taxon>Pseudomonadati</taxon>
        <taxon>Bacteroidota</taxon>
        <taxon>Chitinophagia</taxon>
        <taxon>Chitinophagales</taxon>
        <taxon>Chitinophagaceae</taxon>
        <taxon>Nemorincola</taxon>
    </lineage>
</organism>
<keyword evidence="1" id="KW-0472">Membrane</keyword>
<feature type="transmembrane region" description="Helical" evidence="1">
    <location>
        <begin position="350"/>
        <end position="369"/>
    </location>
</feature>
<feature type="transmembrane region" description="Helical" evidence="1">
    <location>
        <begin position="80"/>
        <end position="101"/>
    </location>
</feature>
<dbReference type="EMBL" id="BAABFA010000010">
    <property type="protein sequence ID" value="GAA4464791.1"/>
    <property type="molecule type" value="Genomic_DNA"/>
</dbReference>
<comment type="caution">
    <text evidence="3">The sequence shown here is derived from an EMBL/GenBank/DDBJ whole genome shotgun (WGS) entry which is preliminary data.</text>
</comment>
<gene>
    <name evidence="3" type="ORF">GCM10023093_15850</name>
</gene>
<evidence type="ECO:0000256" key="1">
    <source>
        <dbReference type="SAM" id="Phobius"/>
    </source>
</evidence>
<feature type="transmembrane region" description="Helical" evidence="1">
    <location>
        <begin position="133"/>
        <end position="149"/>
    </location>
</feature>
<feature type="transmembrane region" description="Helical" evidence="1">
    <location>
        <begin position="204"/>
        <end position="225"/>
    </location>
</feature>
<keyword evidence="1" id="KW-1133">Transmembrane helix</keyword>
<feature type="transmembrane region" description="Helical" evidence="1">
    <location>
        <begin position="295"/>
        <end position="313"/>
    </location>
</feature>
<name>A0ABP8NC13_9BACT</name>
<evidence type="ECO:0000313" key="3">
    <source>
        <dbReference type="EMBL" id="GAA4464791.1"/>
    </source>
</evidence>
<evidence type="ECO:0000313" key="4">
    <source>
        <dbReference type="Proteomes" id="UP001500067"/>
    </source>
</evidence>
<feature type="transmembrane region" description="Helical" evidence="1">
    <location>
        <begin position="319"/>
        <end position="338"/>
    </location>
</feature>
<sequence length="516" mass="59152">MFLFIAADGLLLVRLHPSSIHIFRQSDCLAYTLRYYRDDSGFFSPACFNLIGKDGRVVSEFPILYYISAKLCQLLGFHFWVVRGLTVLCYAIGLVYLFLCIRLWIKDVIVSLFPIIILATSPCFFFYAVNYLPNVPAISLSFAGLYYMLRYGYTRSILHLIAATTLFTLTVLLKPTDGGIVWLAFITSMHTISPAGSYRPRWPVWVSVSIISAAALSWYLFVHYYNLRYDNDINLQGIYPIWHMTGREILATLWYRIIKLGPQVFHHTALLLLLAGMLVFYIIRWSQLHPFLRRFTLMLILLSLAYSVLWFKAFYVHDYYQLLFSIPAVFLCITVSEYYCRIAVMHLPPYASHVVSLTLITCMVGSIYYNQYIQQCRQADLGYPDIDVIYEAGAHLSRLGLCPTDRVLSVPDGSPNISLAALGLCGYTSDLFNPGRFDVHYAVANGVRYMVLLDSSYIHHPAYAPYTTRLVGRYRHITVYDLWQAPAVMQNLAAGRYDTATPAGKMFTQWRTYRGM</sequence>
<reference evidence="4" key="1">
    <citation type="journal article" date="2019" name="Int. J. Syst. Evol. Microbiol.">
        <title>The Global Catalogue of Microorganisms (GCM) 10K type strain sequencing project: providing services to taxonomists for standard genome sequencing and annotation.</title>
        <authorList>
            <consortium name="The Broad Institute Genomics Platform"/>
            <consortium name="The Broad Institute Genome Sequencing Center for Infectious Disease"/>
            <person name="Wu L."/>
            <person name="Ma J."/>
        </authorList>
    </citation>
    <scope>NUCLEOTIDE SEQUENCE [LARGE SCALE GENOMIC DNA]</scope>
    <source>
        <strain evidence="4">JCM 32105</strain>
    </source>
</reference>
<feature type="domain" description="Glycosyltransferase RgtA/B/C/D-like" evidence="2">
    <location>
        <begin position="62"/>
        <end position="218"/>
    </location>
</feature>
<accession>A0ABP8NC13</accession>
<keyword evidence="4" id="KW-1185">Reference proteome</keyword>
<feature type="transmembrane region" description="Helical" evidence="1">
    <location>
        <begin position="264"/>
        <end position="283"/>
    </location>
</feature>
<dbReference type="InterPro" id="IPR038731">
    <property type="entry name" value="RgtA/B/C-like"/>
</dbReference>
<feature type="transmembrane region" description="Helical" evidence="1">
    <location>
        <begin position="108"/>
        <end position="127"/>
    </location>
</feature>
<keyword evidence="1" id="KW-0812">Transmembrane</keyword>
<protein>
    <recommendedName>
        <fullName evidence="2">Glycosyltransferase RgtA/B/C/D-like domain-containing protein</fullName>
    </recommendedName>
</protein>
<evidence type="ECO:0000259" key="2">
    <source>
        <dbReference type="Pfam" id="PF13231"/>
    </source>
</evidence>
<dbReference type="Proteomes" id="UP001500067">
    <property type="component" value="Unassembled WGS sequence"/>
</dbReference>